<dbReference type="InterPro" id="IPR036237">
    <property type="entry name" value="Xyl_isomerase-like_sf"/>
</dbReference>
<sequence>MKVGIDSYSFHRFFGEHYPGLEEEPGQRMEVWDFLRVAREMGAEGVSLEACHLPSDPAFLERLRAALDEAGFARIWAWGHPDGLGSGRKPEAAADLLKHLAVARTLGAPAMRICCGGRRTRPERWEEQRDLLLPLLRQLADAAGEQGVVLAIENHLDMMAEELAELLERVDSPWLGVCLDTANNVRLGEDALAVVRRLAPWARATHVKDVAPQPGAEGSFASWPSVPLGQGVVDVDAVVRELARTGYDGLLAVEIDYLHPRFGTDEAAAVRQSLERLRQAVEGAVDEAAPA</sequence>
<dbReference type="STRING" id="257708.RGI145_02740"/>
<protein>
    <recommendedName>
        <fullName evidence="1">Xylose isomerase-like TIM barrel domain-containing protein</fullName>
    </recommendedName>
</protein>
<evidence type="ECO:0000313" key="3">
    <source>
        <dbReference type="Proteomes" id="UP000185494"/>
    </source>
</evidence>
<dbReference type="SUPFAM" id="SSF51658">
    <property type="entry name" value="Xylose isomerase-like"/>
    <property type="match status" value="1"/>
</dbReference>
<organism evidence="2 3">
    <name type="scientific">Roseomonas gilardii</name>
    <dbReference type="NCBI Taxonomy" id="257708"/>
    <lineage>
        <taxon>Bacteria</taxon>
        <taxon>Pseudomonadati</taxon>
        <taxon>Pseudomonadota</taxon>
        <taxon>Alphaproteobacteria</taxon>
        <taxon>Acetobacterales</taxon>
        <taxon>Roseomonadaceae</taxon>
        <taxon>Roseomonas</taxon>
    </lineage>
</organism>
<dbReference type="Pfam" id="PF01261">
    <property type="entry name" value="AP_endonuc_2"/>
    <property type="match status" value="1"/>
</dbReference>
<dbReference type="Gene3D" id="3.20.20.150">
    <property type="entry name" value="Divalent-metal-dependent TIM barrel enzymes"/>
    <property type="match status" value="1"/>
</dbReference>
<gene>
    <name evidence="2" type="ORF">RGI145_02740</name>
</gene>
<accession>A0A1L7ABQ5</accession>
<dbReference type="PANTHER" id="PTHR12110:SF41">
    <property type="entry name" value="INOSOSE DEHYDRATASE"/>
    <property type="match status" value="1"/>
</dbReference>
<evidence type="ECO:0000313" key="2">
    <source>
        <dbReference type="EMBL" id="APT56191.1"/>
    </source>
</evidence>
<dbReference type="InterPro" id="IPR050312">
    <property type="entry name" value="IolE/XylAMocC-like"/>
</dbReference>
<evidence type="ECO:0000259" key="1">
    <source>
        <dbReference type="Pfam" id="PF01261"/>
    </source>
</evidence>
<dbReference type="InterPro" id="IPR013022">
    <property type="entry name" value="Xyl_isomerase-like_TIM-brl"/>
</dbReference>
<dbReference type="KEGG" id="rgi:RGI145_02740"/>
<dbReference type="Proteomes" id="UP000185494">
    <property type="component" value="Chromosome 1"/>
</dbReference>
<dbReference type="RefSeq" id="WP_075797142.1">
    <property type="nucleotide sequence ID" value="NZ_CP015583.1"/>
</dbReference>
<dbReference type="PANTHER" id="PTHR12110">
    <property type="entry name" value="HYDROXYPYRUVATE ISOMERASE"/>
    <property type="match status" value="1"/>
</dbReference>
<dbReference type="EMBL" id="CP015583">
    <property type="protein sequence ID" value="APT56191.1"/>
    <property type="molecule type" value="Genomic_DNA"/>
</dbReference>
<reference evidence="2 3" key="1">
    <citation type="submission" date="2016-05" db="EMBL/GenBank/DDBJ databases">
        <title>Complete Genome and Methylome Analysis of Psychrotrophic Bacterial Isolates from Antarctic Lake Untersee.</title>
        <authorList>
            <person name="Fomenkov A."/>
            <person name="Akimov V.N."/>
            <person name="Vasilyeva L.V."/>
            <person name="Andersen D."/>
            <person name="Vincze T."/>
            <person name="Roberts R.J."/>
        </authorList>
    </citation>
    <scope>NUCLEOTIDE SEQUENCE [LARGE SCALE GENOMIC DNA]</scope>
    <source>
        <strain evidence="2 3">U14-5</strain>
    </source>
</reference>
<proteinExistence type="predicted"/>
<name>A0A1L7ABQ5_9PROT</name>
<dbReference type="AlphaFoldDB" id="A0A1L7ABQ5"/>
<feature type="domain" description="Xylose isomerase-like TIM barrel" evidence="1">
    <location>
        <begin position="35"/>
        <end position="279"/>
    </location>
</feature>